<reference evidence="2" key="1">
    <citation type="submission" date="2019-11" db="EMBL/GenBank/DDBJ databases">
        <title>Genomic insights into an expanded diversity of filamentous marine cyanobacteria reveals the extraordinary biosynthetic potential of Moorea and Okeania.</title>
        <authorList>
            <person name="Ferreira Leao T."/>
            <person name="Wang M."/>
            <person name="Moss N."/>
            <person name="Da Silva R."/>
            <person name="Sanders J."/>
            <person name="Nurk S."/>
            <person name="Gurevich A."/>
            <person name="Humphrey G."/>
            <person name="Reher R."/>
            <person name="Zhu Q."/>
            <person name="Belda-Ferre P."/>
            <person name="Glukhov E."/>
            <person name="Rex R."/>
            <person name="Dorrestein P.C."/>
            <person name="Knight R."/>
            <person name="Pevzner P."/>
            <person name="Gerwick W.H."/>
            <person name="Gerwick L."/>
        </authorList>
    </citation>
    <scope>NUCLEOTIDE SEQUENCE</scope>
    <source>
        <strain evidence="2">SIO1C4</strain>
    </source>
</reference>
<dbReference type="SUPFAM" id="SSF55781">
    <property type="entry name" value="GAF domain-like"/>
    <property type="match status" value="1"/>
</dbReference>
<dbReference type="EMBL" id="JAAHFQ010000644">
    <property type="protein sequence ID" value="NER30790.1"/>
    <property type="molecule type" value="Genomic_DNA"/>
</dbReference>
<name>A0A6B3NGK3_9CYAN</name>
<dbReference type="InterPro" id="IPR003018">
    <property type="entry name" value="GAF"/>
</dbReference>
<dbReference type="Gene3D" id="3.30.450.40">
    <property type="match status" value="1"/>
</dbReference>
<feature type="non-terminal residue" evidence="2">
    <location>
        <position position="212"/>
    </location>
</feature>
<sequence>MVKKLAELQTQLAQLQKQVSRQELLNKIVQAMRGTLVLDEILQITVNQLRDAFGVSRCLILRPKEGKPELVCHVLADTSGDGGEDFIGVSCNFCSYHYQTLARGKLAFVSNIGDSLPTHIKQQCEDSSVQAILAAPLQYQKSYLGAIGLHQCDRSREWSVDELIFVQEVAGHCSVAIHQAQLYQQLQIELAERQRAESQLQASLQQKEVLLS</sequence>
<evidence type="ECO:0000259" key="1">
    <source>
        <dbReference type="SMART" id="SM00065"/>
    </source>
</evidence>
<dbReference type="SMART" id="SM00065">
    <property type="entry name" value="GAF"/>
    <property type="match status" value="1"/>
</dbReference>
<evidence type="ECO:0000313" key="2">
    <source>
        <dbReference type="EMBL" id="NER30790.1"/>
    </source>
</evidence>
<feature type="domain" description="GAF" evidence="1">
    <location>
        <begin position="37"/>
        <end position="187"/>
    </location>
</feature>
<gene>
    <name evidence="2" type="ORF">F6J89_25020</name>
</gene>
<organism evidence="2">
    <name type="scientific">Symploca sp. SIO1C4</name>
    <dbReference type="NCBI Taxonomy" id="2607765"/>
    <lineage>
        <taxon>Bacteria</taxon>
        <taxon>Bacillati</taxon>
        <taxon>Cyanobacteriota</taxon>
        <taxon>Cyanophyceae</taxon>
        <taxon>Coleofasciculales</taxon>
        <taxon>Coleofasciculaceae</taxon>
        <taxon>Symploca</taxon>
    </lineage>
</organism>
<dbReference type="InterPro" id="IPR029016">
    <property type="entry name" value="GAF-like_dom_sf"/>
</dbReference>
<dbReference type="Pfam" id="PF01590">
    <property type="entry name" value="GAF"/>
    <property type="match status" value="1"/>
</dbReference>
<comment type="caution">
    <text evidence="2">The sequence shown here is derived from an EMBL/GenBank/DDBJ whole genome shotgun (WGS) entry which is preliminary data.</text>
</comment>
<proteinExistence type="predicted"/>
<dbReference type="AlphaFoldDB" id="A0A6B3NGK3"/>
<protein>
    <submittedName>
        <fullName evidence="2">GAF domain-containing protein</fullName>
    </submittedName>
</protein>
<accession>A0A6B3NGK3</accession>